<dbReference type="InterPro" id="IPR027640">
    <property type="entry name" value="Kinesin-like_fam"/>
</dbReference>
<dbReference type="GO" id="GO:0007052">
    <property type="term" value="P:mitotic spindle organization"/>
    <property type="evidence" value="ECO:0007669"/>
    <property type="project" value="TreeGrafter"/>
</dbReference>
<dbReference type="GO" id="GO:0007018">
    <property type="term" value="P:microtubule-based movement"/>
    <property type="evidence" value="ECO:0007669"/>
    <property type="project" value="InterPro"/>
</dbReference>
<evidence type="ECO:0000256" key="3">
    <source>
        <dbReference type="ARBA" id="ARBA00023054"/>
    </source>
</evidence>
<dbReference type="AlphaFoldDB" id="A0A7R9K9R4"/>
<dbReference type="PANTHER" id="PTHR47969">
    <property type="entry name" value="CHROMOSOME-ASSOCIATED KINESIN KIF4A-RELATED"/>
    <property type="match status" value="1"/>
</dbReference>
<dbReference type="GO" id="GO:0005874">
    <property type="term" value="C:microtubule"/>
    <property type="evidence" value="ECO:0007669"/>
    <property type="project" value="UniProtKB-KW"/>
</dbReference>
<gene>
    <name evidence="7" type="ORF">TGEB3V08_LOCUS10378</name>
</gene>
<dbReference type="Pfam" id="PF23203">
    <property type="entry name" value="KIF21A"/>
    <property type="match status" value="2"/>
</dbReference>
<dbReference type="InterPro" id="IPR056532">
    <property type="entry name" value="KIF21A/B_hel_2"/>
</dbReference>
<feature type="coiled-coil region" evidence="4">
    <location>
        <begin position="105"/>
        <end position="136"/>
    </location>
</feature>
<organism evidence="7">
    <name type="scientific">Timema genevievae</name>
    <name type="common">Walking stick</name>
    <dbReference type="NCBI Taxonomy" id="629358"/>
    <lineage>
        <taxon>Eukaryota</taxon>
        <taxon>Metazoa</taxon>
        <taxon>Ecdysozoa</taxon>
        <taxon>Arthropoda</taxon>
        <taxon>Hexapoda</taxon>
        <taxon>Insecta</taxon>
        <taxon>Pterygota</taxon>
        <taxon>Neoptera</taxon>
        <taxon>Polyneoptera</taxon>
        <taxon>Phasmatodea</taxon>
        <taxon>Timematodea</taxon>
        <taxon>Timematoidea</taxon>
        <taxon>Timematidae</taxon>
        <taxon>Timema</taxon>
    </lineage>
</organism>
<feature type="domain" description="KIF21A/B second helical" evidence="6">
    <location>
        <begin position="241"/>
        <end position="360"/>
    </location>
</feature>
<dbReference type="GO" id="GO:0005875">
    <property type="term" value="C:microtubule associated complex"/>
    <property type="evidence" value="ECO:0007669"/>
    <property type="project" value="TreeGrafter"/>
</dbReference>
<evidence type="ECO:0000256" key="1">
    <source>
        <dbReference type="ARBA" id="ARBA00022490"/>
    </source>
</evidence>
<reference evidence="7" key="1">
    <citation type="submission" date="2020-11" db="EMBL/GenBank/DDBJ databases">
        <authorList>
            <person name="Tran Van P."/>
        </authorList>
    </citation>
    <scope>NUCLEOTIDE SEQUENCE</scope>
</reference>
<protein>
    <recommendedName>
        <fullName evidence="6">KIF21A/B second helical domain-containing protein</fullName>
    </recommendedName>
</protein>
<evidence type="ECO:0000313" key="7">
    <source>
        <dbReference type="EMBL" id="CAD7608386.1"/>
    </source>
</evidence>
<proteinExistence type="predicted"/>
<accession>A0A7R9K9R4</accession>
<dbReference type="PANTHER" id="PTHR47969:SF28">
    <property type="entry name" value="KINESIN-LIKE PROTEIN KIF21B"/>
    <property type="match status" value="1"/>
</dbReference>
<feature type="compositionally biased region" description="Polar residues" evidence="5">
    <location>
        <begin position="406"/>
        <end position="416"/>
    </location>
</feature>
<feature type="compositionally biased region" description="Low complexity" evidence="5">
    <location>
        <begin position="387"/>
        <end position="405"/>
    </location>
</feature>
<sequence>MSITDSALNLDSWIAHWCSNPKLLGLIPVFREKRFSIRNRIVLAILDNNLQERMLREPDLTLKKAAEFCRAAEVSRLQVKAVLERRMEAVKVKLMNRMKEEAQRHKEADLEKKREIAQLRKASRQQEHQIRSLESDTKIKEVLLRRKNEEVSALRRATRTNMSNKAAGRVGPRHITARSKTMNFSPKVAKQKWQAMEKNISKMALNKQAVAAIEREMESYESTYDYNRCVSISCALVADYRQITERERLSHELEKLTRQRDFMCRSGTEEVLLQDLDEQIENIRANIEYVQENITESQQNIVQVEETKGGLDGLELGQGLIDVNEARYFIEKLYNMTVSQTYTAAQKELSIKEMESKLNEMTQRNRVQDELFQHVVRTQGLDLATLSRPVSSNSSNSSSRSTSPTDTWNGNTRPFRFTTQKVRRRTALPSELLYAGSAANESTLQQEKTSDNLLMAPPRPITRVPSVPDSFRTAVKPSPVAARKLYDRQESTSPRPNRRAYVMGPGSLMSKLTGSM</sequence>
<dbReference type="GO" id="GO:0003777">
    <property type="term" value="F:microtubule motor activity"/>
    <property type="evidence" value="ECO:0007669"/>
    <property type="project" value="InterPro"/>
</dbReference>
<feature type="coiled-coil region" evidence="4">
    <location>
        <begin position="344"/>
        <end position="371"/>
    </location>
</feature>
<dbReference type="GO" id="GO:0051231">
    <property type="term" value="P:spindle elongation"/>
    <property type="evidence" value="ECO:0007669"/>
    <property type="project" value="TreeGrafter"/>
</dbReference>
<keyword evidence="1" id="KW-0963">Cytoplasm</keyword>
<evidence type="ECO:0000256" key="2">
    <source>
        <dbReference type="ARBA" id="ARBA00022701"/>
    </source>
</evidence>
<feature type="domain" description="KIF21A/B second helical" evidence="6">
    <location>
        <begin position="184"/>
        <end position="220"/>
    </location>
</feature>
<feature type="coiled-coil region" evidence="4">
    <location>
        <begin position="273"/>
        <end position="307"/>
    </location>
</feature>
<keyword evidence="3 4" id="KW-0175">Coiled coil</keyword>
<keyword evidence="2" id="KW-0493">Microtubule</keyword>
<feature type="region of interest" description="Disordered" evidence="5">
    <location>
        <begin position="386"/>
        <end position="416"/>
    </location>
</feature>
<evidence type="ECO:0000256" key="4">
    <source>
        <dbReference type="SAM" id="Coils"/>
    </source>
</evidence>
<evidence type="ECO:0000259" key="6">
    <source>
        <dbReference type="Pfam" id="PF23203"/>
    </source>
</evidence>
<evidence type="ECO:0000256" key="5">
    <source>
        <dbReference type="SAM" id="MobiDB-lite"/>
    </source>
</evidence>
<dbReference type="CDD" id="cd22248">
    <property type="entry name" value="Rcc_KIF21"/>
    <property type="match status" value="1"/>
</dbReference>
<dbReference type="EMBL" id="OE845854">
    <property type="protein sequence ID" value="CAD7608386.1"/>
    <property type="molecule type" value="Genomic_DNA"/>
</dbReference>
<name>A0A7R9K9R4_TIMGE</name>